<dbReference type="FunFam" id="3.80.10.10:FF:000383">
    <property type="entry name" value="Leucine-rich repeat receptor protein kinase EMS1"/>
    <property type="match status" value="1"/>
</dbReference>
<keyword evidence="6" id="KW-0677">Repeat</keyword>
<evidence type="ECO:0000256" key="11">
    <source>
        <dbReference type="ARBA" id="ARBA00037847"/>
    </source>
</evidence>
<evidence type="ECO:0000256" key="12">
    <source>
        <dbReference type="SAM" id="Phobius"/>
    </source>
</evidence>
<dbReference type="PANTHER" id="PTHR48052">
    <property type="entry name" value="UNNAMED PRODUCT"/>
    <property type="match status" value="1"/>
</dbReference>
<dbReference type="AlphaFoldDB" id="A0A7S4SIU6"/>
<gene>
    <name evidence="13" type="ORF">DBRI00130_LOCUS36016</name>
</gene>
<dbReference type="PANTHER" id="PTHR48052:SF8">
    <property type="entry name" value="LRR RECEPTOR-LIKE SERINE_THREONINE-PROTEIN KINASE FLS2"/>
    <property type="match status" value="1"/>
</dbReference>
<comment type="subcellular location">
    <subcellularLocation>
        <location evidence="1">Cell membrane</location>
    </subcellularLocation>
    <subcellularLocation>
        <location evidence="11">Endomembrane system</location>
        <topology evidence="11">Single-pass membrane protein</topology>
    </subcellularLocation>
</comment>
<dbReference type="Pfam" id="PF00560">
    <property type="entry name" value="LRR_1"/>
    <property type="match status" value="1"/>
</dbReference>
<evidence type="ECO:0000256" key="1">
    <source>
        <dbReference type="ARBA" id="ARBA00004236"/>
    </source>
</evidence>
<evidence type="ECO:0000256" key="9">
    <source>
        <dbReference type="ARBA" id="ARBA00023170"/>
    </source>
</evidence>
<reference evidence="13" key="1">
    <citation type="submission" date="2021-01" db="EMBL/GenBank/DDBJ databases">
        <authorList>
            <person name="Corre E."/>
            <person name="Pelletier E."/>
            <person name="Niang G."/>
            <person name="Scheremetjew M."/>
            <person name="Finn R."/>
            <person name="Kale V."/>
            <person name="Holt S."/>
            <person name="Cochrane G."/>
            <person name="Meng A."/>
            <person name="Brown T."/>
            <person name="Cohen L."/>
        </authorList>
    </citation>
    <scope>NUCLEOTIDE SEQUENCE</scope>
    <source>
        <strain evidence="13">GSO104</strain>
    </source>
</reference>
<evidence type="ECO:0000256" key="8">
    <source>
        <dbReference type="ARBA" id="ARBA00023136"/>
    </source>
</evidence>
<keyword evidence="10" id="KW-0325">Glycoprotein</keyword>
<keyword evidence="8 12" id="KW-0472">Membrane</keyword>
<feature type="transmembrane region" description="Helical" evidence="12">
    <location>
        <begin position="190"/>
        <end position="211"/>
    </location>
</feature>
<dbReference type="InterPro" id="IPR001611">
    <property type="entry name" value="Leu-rich_rpt"/>
</dbReference>
<dbReference type="Gene3D" id="3.80.10.10">
    <property type="entry name" value="Ribonuclease Inhibitor"/>
    <property type="match status" value="2"/>
</dbReference>
<dbReference type="FunFam" id="3.80.10.10:FF:000041">
    <property type="entry name" value="LRR receptor-like serine/threonine-protein kinase ERECTA"/>
    <property type="match status" value="1"/>
</dbReference>
<dbReference type="SUPFAM" id="SSF52047">
    <property type="entry name" value="RNI-like"/>
    <property type="match status" value="1"/>
</dbReference>
<protein>
    <recommendedName>
        <fullName evidence="14">L domain-like protein</fullName>
    </recommendedName>
</protein>
<name>A0A7S4SIU6_9STRA</name>
<organism evidence="13">
    <name type="scientific">Ditylum brightwellii</name>
    <dbReference type="NCBI Taxonomy" id="49249"/>
    <lineage>
        <taxon>Eukaryota</taxon>
        <taxon>Sar</taxon>
        <taxon>Stramenopiles</taxon>
        <taxon>Ochrophyta</taxon>
        <taxon>Bacillariophyta</taxon>
        <taxon>Mediophyceae</taxon>
        <taxon>Lithodesmiophycidae</taxon>
        <taxon>Lithodesmiales</taxon>
        <taxon>Lithodesmiaceae</taxon>
        <taxon>Ditylum</taxon>
    </lineage>
</organism>
<evidence type="ECO:0000256" key="6">
    <source>
        <dbReference type="ARBA" id="ARBA00022737"/>
    </source>
</evidence>
<evidence type="ECO:0000313" key="13">
    <source>
        <dbReference type="EMBL" id="CAE4647132.1"/>
    </source>
</evidence>
<evidence type="ECO:0000256" key="2">
    <source>
        <dbReference type="ARBA" id="ARBA00022475"/>
    </source>
</evidence>
<evidence type="ECO:0000256" key="5">
    <source>
        <dbReference type="ARBA" id="ARBA00022729"/>
    </source>
</evidence>
<keyword evidence="4 12" id="KW-0812">Transmembrane</keyword>
<accession>A0A7S4SIU6</accession>
<keyword evidence="3" id="KW-0433">Leucine-rich repeat</keyword>
<dbReference type="EMBL" id="HBNS01046590">
    <property type="protein sequence ID" value="CAE4647132.1"/>
    <property type="molecule type" value="Transcribed_RNA"/>
</dbReference>
<dbReference type="InterPro" id="IPR032675">
    <property type="entry name" value="LRR_dom_sf"/>
</dbReference>
<evidence type="ECO:0000256" key="10">
    <source>
        <dbReference type="ARBA" id="ARBA00023180"/>
    </source>
</evidence>
<evidence type="ECO:0000256" key="7">
    <source>
        <dbReference type="ARBA" id="ARBA00022989"/>
    </source>
</evidence>
<keyword evidence="9" id="KW-0675">Receptor</keyword>
<keyword evidence="2" id="KW-1003">Cell membrane</keyword>
<dbReference type="GO" id="GO:0005886">
    <property type="term" value="C:plasma membrane"/>
    <property type="evidence" value="ECO:0007669"/>
    <property type="project" value="UniProtKB-SubCell"/>
</dbReference>
<keyword evidence="5" id="KW-0732">Signal</keyword>
<evidence type="ECO:0000256" key="3">
    <source>
        <dbReference type="ARBA" id="ARBA00022614"/>
    </source>
</evidence>
<proteinExistence type="predicted"/>
<sequence>MTDDALVKSRARALTAQEATIDPSAAKIQADLVEMKADLNRYSRHGVSPPPTIDATDEELVDNPVEQIPKEEYGKYITADVEEGIATAAVTTVNKGGGDDDMPAQPIQNELNDNMPTYYPSNDNFQEESYYPAIDYPAMDIPSEEIPFDGTTGGIQAFVVPTVYDATNVIPIQDDEELEKEAKKRYTRKIMLRASILAVIAIAIVVPTVILTGGGETVTEEPSASPTNVPSLMPSFAPSSNAFQQTISLLTDESFSAENSDVVSLFRELGVSTMEQLLDDSTPQGKAANWVANEDPISPPLEIGSQKYIQRYIMAVFYYAMDGPNWITCSEGGSVCNNGSPWLSEDDECDWFGSGCVNGELSQIFQGGFQGNNIFGTFPEEICYFTEMSTIVLNNNKVQGTIPPCFGRFSKLGILGLTSNSIDLPFPDEAIEGWTNLKLLLLAGNLLEGPFPQSLTKLPALEELQIDSNSLTGTLPAFNRDDTPKLKVLFLELNGLTGSIPSDIFDIETLEHLNITGNSFNGSLPANIGQDFGNSNPLEVLDVGRNDLTGEIPENVYNASNMVNLVLSSNNFTGQIRSDIFTNLFQLRILALDNNGFSGPVPETLSPLSQLTTLALQKNDFDGVISDSICNATVKGNARIQLRSLTIDCEEVTCECCTNCGTTTRPRPRGT</sequence>
<dbReference type="GO" id="GO:0012505">
    <property type="term" value="C:endomembrane system"/>
    <property type="evidence" value="ECO:0007669"/>
    <property type="project" value="UniProtKB-SubCell"/>
</dbReference>
<evidence type="ECO:0000256" key="4">
    <source>
        <dbReference type="ARBA" id="ARBA00022692"/>
    </source>
</evidence>
<evidence type="ECO:0008006" key="14">
    <source>
        <dbReference type="Google" id="ProtNLM"/>
    </source>
</evidence>
<keyword evidence="7 12" id="KW-1133">Transmembrane helix</keyword>